<reference evidence="2" key="2">
    <citation type="submission" date="2022-06" db="UniProtKB">
        <authorList>
            <consortium name="EnsemblMetazoa"/>
        </authorList>
    </citation>
    <scope>IDENTIFICATION</scope>
    <source>
        <strain evidence="2">PS312</strain>
    </source>
</reference>
<sequence>MYLQTIARAFSSVVKQWACEIENELRLEKQGRRISKIHCYPYSQLLEEAKKIWKDAPQNKSDDNSERPLLQMTNTSGRPGFSTDDLSSERLLYDYNSYTE</sequence>
<dbReference type="Proteomes" id="UP000005239">
    <property type="component" value="Unassembled WGS sequence"/>
</dbReference>
<feature type="region of interest" description="Disordered" evidence="1">
    <location>
        <begin position="55"/>
        <end position="85"/>
    </location>
</feature>
<proteinExistence type="predicted"/>
<evidence type="ECO:0000313" key="2">
    <source>
        <dbReference type="EnsemblMetazoa" id="PPA33503.1"/>
    </source>
</evidence>
<evidence type="ECO:0000313" key="3">
    <source>
        <dbReference type="Proteomes" id="UP000005239"/>
    </source>
</evidence>
<evidence type="ECO:0000256" key="1">
    <source>
        <dbReference type="SAM" id="MobiDB-lite"/>
    </source>
</evidence>
<dbReference type="AlphaFoldDB" id="A0A2A6C711"/>
<accession>A0A2A6C711</accession>
<name>A0A2A6C711_PRIPA</name>
<gene>
    <name evidence="2" type="primary">WBGene00271872</name>
</gene>
<keyword evidence="3" id="KW-1185">Reference proteome</keyword>
<protein>
    <submittedName>
        <fullName evidence="2">Uncharacterized protein</fullName>
    </submittedName>
</protein>
<organism evidence="2 3">
    <name type="scientific">Pristionchus pacificus</name>
    <name type="common">Parasitic nematode worm</name>
    <dbReference type="NCBI Taxonomy" id="54126"/>
    <lineage>
        <taxon>Eukaryota</taxon>
        <taxon>Metazoa</taxon>
        <taxon>Ecdysozoa</taxon>
        <taxon>Nematoda</taxon>
        <taxon>Chromadorea</taxon>
        <taxon>Rhabditida</taxon>
        <taxon>Rhabditina</taxon>
        <taxon>Diplogasteromorpha</taxon>
        <taxon>Diplogasteroidea</taxon>
        <taxon>Neodiplogasteridae</taxon>
        <taxon>Pristionchus</taxon>
    </lineage>
</organism>
<accession>A0A8R1YJP5</accession>
<dbReference type="EnsemblMetazoa" id="PPA33503.1">
    <property type="protein sequence ID" value="PPA33503.1"/>
    <property type="gene ID" value="WBGene00271872"/>
</dbReference>
<reference evidence="3" key="1">
    <citation type="journal article" date="2008" name="Nat. Genet.">
        <title>The Pristionchus pacificus genome provides a unique perspective on nematode lifestyle and parasitism.</title>
        <authorList>
            <person name="Dieterich C."/>
            <person name="Clifton S.W."/>
            <person name="Schuster L.N."/>
            <person name="Chinwalla A."/>
            <person name="Delehaunty K."/>
            <person name="Dinkelacker I."/>
            <person name="Fulton L."/>
            <person name="Fulton R."/>
            <person name="Godfrey J."/>
            <person name="Minx P."/>
            <person name="Mitreva M."/>
            <person name="Roeseler W."/>
            <person name="Tian H."/>
            <person name="Witte H."/>
            <person name="Yang S.P."/>
            <person name="Wilson R.K."/>
            <person name="Sommer R.J."/>
        </authorList>
    </citation>
    <scope>NUCLEOTIDE SEQUENCE [LARGE SCALE GENOMIC DNA]</scope>
    <source>
        <strain evidence="3">PS312</strain>
    </source>
</reference>